<accession>A0A1I6QQW3</accession>
<proteinExistence type="predicted"/>
<evidence type="ECO:0000313" key="2">
    <source>
        <dbReference type="Proteomes" id="UP000199199"/>
    </source>
</evidence>
<dbReference type="OrthoDB" id="290446at2157"/>
<gene>
    <name evidence="1" type="ORF">SAMN04488556_1459</name>
</gene>
<name>A0A1I6QQW3_9EURY</name>
<reference evidence="2" key="1">
    <citation type="submission" date="2016-10" db="EMBL/GenBank/DDBJ databases">
        <authorList>
            <person name="Varghese N."/>
            <person name="Submissions S."/>
        </authorList>
    </citation>
    <scope>NUCLEOTIDE SEQUENCE [LARGE SCALE GENOMIC DNA]</scope>
    <source>
        <strain evidence="2">DSM 22427</strain>
    </source>
</reference>
<dbReference type="InterPro" id="IPR036388">
    <property type="entry name" value="WH-like_DNA-bd_sf"/>
</dbReference>
<dbReference type="RefSeq" id="WP_092903052.1">
    <property type="nucleotide sequence ID" value="NZ_FOZS01000001.1"/>
</dbReference>
<dbReference type="InterPro" id="IPR036390">
    <property type="entry name" value="WH_DNA-bd_sf"/>
</dbReference>
<dbReference type="InterPro" id="IPR011991">
    <property type="entry name" value="ArsR-like_HTH"/>
</dbReference>
<dbReference type="Pfam" id="PF12840">
    <property type="entry name" value="HTH_20"/>
    <property type="match status" value="1"/>
</dbReference>
<protein>
    <submittedName>
        <fullName evidence="1">Helix-turn-helix domain-containing protein</fullName>
    </submittedName>
</protein>
<dbReference type="AlphaFoldDB" id="A0A1I6QQW3"/>
<keyword evidence="2" id="KW-1185">Reference proteome</keyword>
<dbReference type="CDD" id="cd00090">
    <property type="entry name" value="HTH_ARSR"/>
    <property type="match status" value="1"/>
</dbReference>
<dbReference type="EMBL" id="FOZS01000001">
    <property type="protein sequence ID" value="SFS54790.1"/>
    <property type="molecule type" value="Genomic_DNA"/>
</dbReference>
<dbReference type="Gene3D" id="1.10.10.10">
    <property type="entry name" value="Winged helix-like DNA-binding domain superfamily/Winged helix DNA-binding domain"/>
    <property type="match status" value="1"/>
</dbReference>
<dbReference type="SUPFAM" id="SSF46785">
    <property type="entry name" value="Winged helix' DNA-binding domain"/>
    <property type="match status" value="1"/>
</dbReference>
<sequence>MDEDGDDELLALLDDEYARAILAELTTEPMSASELCTTCDMSDPTAYRRLERLQEADLVAEKQMIDPDGHHYKRYVATVDEVSVTFENGAYEVAVTRSATNPADRFTDLFEGLS</sequence>
<evidence type="ECO:0000313" key="1">
    <source>
        <dbReference type="EMBL" id="SFS54790.1"/>
    </source>
</evidence>
<dbReference type="Proteomes" id="UP000199199">
    <property type="component" value="Unassembled WGS sequence"/>
</dbReference>
<organism evidence="1 2">
    <name type="scientific">Halostagnicola kamekurae</name>
    <dbReference type="NCBI Taxonomy" id="619731"/>
    <lineage>
        <taxon>Archaea</taxon>
        <taxon>Methanobacteriati</taxon>
        <taxon>Methanobacteriota</taxon>
        <taxon>Stenosarchaea group</taxon>
        <taxon>Halobacteria</taxon>
        <taxon>Halobacteriales</taxon>
        <taxon>Natrialbaceae</taxon>
        <taxon>Halostagnicola</taxon>
    </lineage>
</organism>